<gene>
    <name evidence="5" type="ORF">VZ94_19175</name>
</gene>
<dbReference type="SMART" id="SM00729">
    <property type="entry name" value="Elp3"/>
    <property type="match status" value="1"/>
</dbReference>
<keyword evidence="1" id="KW-0479">Metal-binding</keyword>
<dbReference type="PANTHER" id="PTHR43432">
    <property type="entry name" value="SLR0285 PROTEIN"/>
    <property type="match status" value="1"/>
</dbReference>
<dbReference type="Pfam" id="PF04055">
    <property type="entry name" value="Radical_SAM"/>
    <property type="match status" value="1"/>
</dbReference>
<dbReference type="PATRIC" id="fig|1632867.3.peg.3020"/>
<dbReference type="InterPro" id="IPR007197">
    <property type="entry name" value="rSAM"/>
</dbReference>
<dbReference type="SFLD" id="SFLDG01084">
    <property type="entry name" value="Uncharacterised_Radical_SAM_Su"/>
    <property type="match status" value="1"/>
</dbReference>
<reference evidence="5 6" key="2">
    <citation type="journal article" date="2016" name="Microb. Ecol.">
        <title>Genome Characteristics of a Novel Type I Methanotroph (Sn10-6) Isolated from a Flooded Indian Rice Field.</title>
        <authorList>
            <person name="Rahalkar M.C."/>
            <person name="Pandit P.S."/>
            <person name="Dhakephalkar P.K."/>
            <person name="Pore S."/>
            <person name="Arora P."/>
            <person name="Kapse N."/>
        </authorList>
    </citation>
    <scope>NUCLEOTIDE SEQUENCE [LARGE SCALE GENOMIC DNA]</scope>
    <source>
        <strain evidence="5 6">Sn10-6</strain>
    </source>
</reference>
<proteinExistence type="predicted"/>
<organism evidence="5 6">
    <name type="scientific">Methylocucumis oryzae</name>
    <dbReference type="NCBI Taxonomy" id="1632867"/>
    <lineage>
        <taxon>Bacteria</taxon>
        <taxon>Pseudomonadati</taxon>
        <taxon>Pseudomonadota</taxon>
        <taxon>Gammaproteobacteria</taxon>
        <taxon>Methylococcales</taxon>
        <taxon>Methylococcaceae</taxon>
        <taxon>Methylocucumis</taxon>
    </lineage>
</organism>
<keyword evidence="3" id="KW-0411">Iron-sulfur</keyword>
<accession>A0A0F3IEX6</accession>
<dbReference type="InterPro" id="IPR058240">
    <property type="entry name" value="rSAM_sf"/>
</dbReference>
<evidence type="ECO:0000259" key="4">
    <source>
        <dbReference type="SMART" id="SM00729"/>
    </source>
</evidence>
<dbReference type="SFLD" id="SFLDS00029">
    <property type="entry name" value="Radical_SAM"/>
    <property type="match status" value="1"/>
</dbReference>
<evidence type="ECO:0000256" key="3">
    <source>
        <dbReference type="ARBA" id="ARBA00023014"/>
    </source>
</evidence>
<dbReference type="GO" id="GO:0046872">
    <property type="term" value="F:metal ion binding"/>
    <property type="evidence" value="ECO:0007669"/>
    <property type="project" value="UniProtKB-KW"/>
</dbReference>
<dbReference type="InterPro" id="IPR040086">
    <property type="entry name" value="MJ0683-like"/>
</dbReference>
<evidence type="ECO:0000256" key="2">
    <source>
        <dbReference type="ARBA" id="ARBA00023004"/>
    </source>
</evidence>
<keyword evidence="2" id="KW-0408">Iron</keyword>
<sequence length="358" mass="40375">MTKPLLYKGRGVASNHAGRYEVQTTELVDDGWGSLEADLPPLLTETLLDNSRSVLNYNQSPDLPFDRSLNPYRGCEHGCVYCFARPTHAYLGLSPGLDFESKLLYKPDAAQLLKAELSRRTYRCAPIAIGTNTDAYQPIEREHKIMRQLLAVFLETRHPVTIVTKSSLIERDIDLLSELAQHQLVTVGISLASLDMKLARLLEPRAATPKRRLSVIEKLHNAEIPVHVLVAPVIPGLNDHELEHVITTAHESGAQGADYILLRLPLEVADIFEEWLHLHYPLKAEHVMQLIRDMRLGKAYDATFFQRMVGSGVYAELLSQRFKLITKRLGLNQGLPNLRCDLFRPPHPGGQMSFDFFT</sequence>
<feature type="domain" description="Elp3/MiaA/NifB-like radical SAM core" evidence="4">
    <location>
        <begin position="65"/>
        <end position="290"/>
    </location>
</feature>
<evidence type="ECO:0000256" key="1">
    <source>
        <dbReference type="ARBA" id="ARBA00022723"/>
    </source>
</evidence>
<dbReference type="CDD" id="cd01335">
    <property type="entry name" value="Radical_SAM"/>
    <property type="match status" value="1"/>
</dbReference>
<dbReference type="Gene3D" id="3.80.30.30">
    <property type="match status" value="1"/>
</dbReference>
<dbReference type="PANTHER" id="PTHR43432:SF3">
    <property type="entry name" value="SLR0285 PROTEIN"/>
    <property type="match status" value="1"/>
</dbReference>
<keyword evidence="5" id="KW-0456">Lyase</keyword>
<evidence type="ECO:0000313" key="5">
    <source>
        <dbReference type="EMBL" id="KJV05306.1"/>
    </source>
</evidence>
<name>A0A0F3IEX6_9GAMM</name>
<dbReference type="InterPro" id="IPR006638">
    <property type="entry name" value="Elp3/MiaA/NifB-like_rSAM"/>
</dbReference>
<protein>
    <submittedName>
        <fullName evidence="5">DNA repair photolyase</fullName>
    </submittedName>
</protein>
<dbReference type="NCBIfam" id="NF033668">
    <property type="entry name" value="rSAM_PA0069"/>
    <property type="match status" value="1"/>
</dbReference>
<keyword evidence="6" id="KW-1185">Reference proteome</keyword>
<evidence type="ECO:0000313" key="6">
    <source>
        <dbReference type="Proteomes" id="UP000033684"/>
    </source>
</evidence>
<comment type="caution">
    <text evidence="5">The sequence shown here is derived from an EMBL/GenBank/DDBJ whole genome shotgun (WGS) entry which is preliminary data.</text>
</comment>
<reference evidence="6" key="1">
    <citation type="submission" date="2015-03" db="EMBL/GenBank/DDBJ databases">
        <title>Draft genome sequence of a novel methanotroph (Sn10-6) isolated from flooded ricefield rhizosphere in India.</title>
        <authorList>
            <person name="Pandit P.S."/>
            <person name="Pore S.D."/>
            <person name="Arora P."/>
            <person name="Kapse N.G."/>
            <person name="Dhakephalkar P.K."/>
            <person name="Rahalkar M.C."/>
        </authorList>
    </citation>
    <scope>NUCLEOTIDE SEQUENCE [LARGE SCALE GENOMIC DNA]</scope>
    <source>
        <strain evidence="6">Sn10-6</strain>
    </source>
</reference>
<dbReference type="GO" id="GO:0051536">
    <property type="term" value="F:iron-sulfur cluster binding"/>
    <property type="evidence" value="ECO:0007669"/>
    <property type="project" value="UniProtKB-KW"/>
</dbReference>
<dbReference type="EMBL" id="LAJX01000252">
    <property type="protein sequence ID" value="KJV05306.1"/>
    <property type="molecule type" value="Genomic_DNA"/>
</dbReference>
<dbReference type="OrthoDB" id="9785699at2"/>
<dbReference type="GO" id="GO:0016829">
    <property type="term" value="F:lyase activity"/>
    <property type="evidence" value="ECO:0007669"/>
    <property type="project" value="UniProtKB-KW"/>
</dbReference>
<dbReference type="AlphaFoldDB" id="A0A0F3IEX6"/>
<dbReference type="SUPFAM" id="SSF102114">
    <property type="entry name" value="Radical SAM enzymes"/>
    <property type="match status" value="1"/>
</dbReference>
<dbReference type="RefSeq" id="WP_045780463.1">
    <property type="nucleotide sequence ID" value="NZ_LAJX01000252.1"/>
</dbReference>
<dbReference type="Proteomes" id="UP000033684">
    <property type="component" value="Unassembled WGS sequence"/>
</dbReference>